<dbReference type="Pfam" id="PF12945">
    <property type="entry name" value="PilZNR"/>
    <property type="match status" value="1"/>
</dbReference>
<proteinExistence type="predicted"/>
<evidence type="ECO:0000256" key="2">
    <source>
        <dbReference type="ARBA" id="ARBA00022741"/>
    </source>
</evidence>
<evidence type="ECO:0000259" key="4">
    <source>
        <dbReference type="Pfam" id="PF07238"/>
    </source>
</evidence>
<keyword evidence="2" id="KW-0547">Nucleotide-binding</keyword>
<comment type="caution">
    <text evidence="6">The sequence shown here is derived from an EMBL/GenBank/DDBJ whole genome shotgun (WGS) entry which is preliminary data.</text>
</comment>
<dbReference type="Gene3D" id="2.40.10.220">
    <property type="entry name" value="predicted glycosyltransferase like domains"/>
    <property type="match status" value="1"/>
</dbReference>
<dbReference type="EMBL" id="MDCJ01000007">
    <property type="protein sequence ID" value="ODS04785.1"/>
    <property type="molecule type" value="Genomic_DNA"/>
</dbReference>
<accession>A0A1E3WG37</accession>
<evidence type="ECO:0008006" key="8">
    <source>
        <dbReference type="Google" id="ProtNLM"/>
    </source>
</evidence>
<dbReference type="Pfam" id="PF07238">
    <property type="entry name" value="PilZ"/>
    <property type="match status" value="1"/>
</dbReference>
<dbReference type="InterPro" id="IPR012349">
    <property type="entry name" value="Split_barrel_FMN-bd"/>
</dbReference>
<dbReference type="RefSeq" id="WP_009384367.1">
    <property type="nucleotide sequence ID" value="NZ_CP195090.1"/>
</dbReference>
<organism evidence="6 7">
    <name type="scientific">Vibrio scophthalmi</name>
    <dbReference type="NCBI Taxonomy" id="45658"/>
    <lineage>
        <taxon>Bacteria</taxon>
        <taxon>Pseudomonadati</taxon>
        <taxon>Pseudomonadota</taxon>
        <taxon>Gammaproteobacteria</taxon>
        <taxon>Vibrionales</taxon>
        <taxon>Vibrionaceae</taxon>
        <taxon>Vibrio</taxon>
    </lineage>
</organism>
<dbReference type="Proteomes" id="UP000095131">
    <property type="component" value="Unassembled WGS sequence"/>
</dbReference>
<feature type="domain" description="PilZ" evidence="4">
    <location>
        <begin position="114"/>
        <end position="211"/>
    </location>
</feature>
<dbReference type="AlphaFoldDB" id="A0A1E3WG37"/>
<evidence type="ECO:0000313" key="6">
    <source>
        <dbReference type="EMBL" id="ODS04785.1"/>
    </source>
</evidence>
<keyword evidence="1" id="KW-0973">c-di-GMP</keyword>
<feature type="domain" description="Type III secretion system flagellar brake protein YcgR PilZN" evidence="5">
    <location>
        <begin position="18"/>
        <end position="106"/>
    </location>
</feature>
<gene>
    <name evidence="6" type="ORF">VSF3289_03924</name>
</gene>
<evidence type="ECO:0000256" key="1">
    <source>
        <dbReference type="ARBA" id="ARBA00022636"/>
    </source>
</evidence>
<evidence type="ECO:0000256" key="3">
    <source>
        <dbReference type="ARBA" id="ARBA00023143"/>
    </source>
</evidence>
<dbReference type="SUPFAM" id="SSF141371">
    <property type="entry name" value="PilZ domain-like"/>
    <property type="match status" value="2"/>
</dbReference>
<reference evidence="6 7" key="1">
    <citation type="submission" date="2016-08" db="EMBL/GenBank/DDBJ databases">
        <title>Genome sequencing of Vibrio scophthalmi strain FP3289, an isolated from Paralichthys olivaceus.</title>
        <authorList>
            <person name="Han H.-J."/>
        </authorList>
    </citation>
    <scope>NUCLEOTIDE SEQUENCE [LARGE SCALE GENOMIC DNA]</scope>
    <source>
        <strain evidence="6 7">FP3289</strain>
    </source>
</reference>
<protein>
    <recommendedName>
        <fullName evidence="8">PilZ domain-containing protein</fullName>
    </recommendedName>
</protein>
<evidence type="ECO:0000313" key="7">
    <source>
        <dbReference type="Proteomes" id="UP000095131"/>
    </source>
</evidence>
<keyword evidence="3" id="KW-0975">Bacterial flagellum</keyword>
<dbReference type="PATRIC" id="fig|45658.8.peg.3897"/>
<evidence type="ECO:0000259" key="5">
    <source>
        <dbReference type="Pfam" id="PF12945"/>
    </source>
</evidence>
<dbReference type="InterPro" id="IPR009926">
    <property type="entry name" value="T3SS_YcgR_PilZN"/>
</dbReference>
<dbReference type="OrthoDB" id="5915058at2"/>
<dbReference type="GO" id="GO:0035438">
    <property type="term" value="F:cyclic-di-GMP binding"/>
    <property type="evidence" value="ECO:0007669"/>
    <property type="project" value="InterPro"/>
</dbReference>
<sequence length="221" mass="24514">MTMPQNNVDQLIPLLTAGLKLSINLEFGPNDTHSYNADYIGCKLGQYLIVELPKKSQEMLVMRQLNNVSVVVRAVTQSKLGHIIAFKSSVLACISAPTGLLLIRMPQHFASKPIRNYERYSINIPAQVTANTVTYEATMTDFSITGCALSIAGENNFEKEHIIEIACELSNALPQELTYSVVSIEKTKHGHKIGVKFDHAIELTQTLKQTLLEKSFQAKPL</sequence>
<dbReference type="InterPro" id="IPR009875">
    <property type="entry name" value="PilZ_domain"/>
</dbReference>
<dbReference type="Gene3D" id="2.30.110.10">
    <property type="entry name" value="Electron Transport, Fmn-binding Protein, Chain A"/>
    <property type="match status" value="1"/>
</dbReference>
<name>A0A1E3WG37_9VIBR</name>